<dbReference type="EMBL" id="CAXDID020000102">
    <property type="protein sequence ID" value="CAL6026572.1"/>
    <property type="molecule type" value="Genomic_DNA"/>
</dbReference>
<protein>
    <submittedName>
        <fullName evidence="3">Hypothetical_protein</fullName>
    </submittedName>
</protein>
<dbReference type="EMBL" id="CATOUU010000499">
    <property type="protein sequence ID" value="CAI9931876.1"/>
    <property type="molecule type" value="Genomic_DNA"/>
</dbReference>
<evidence type="ECO:0000256" key="1">
    <source>
        <dbReference type="SAM" id="Phobius"/>
    </source>
</evidence>
<evidence type="ECO:0000313" key="3">
    <source>
        <dbReference type="EMBL" id="CAL6026572.1"/>
    </source>
</evidence>
<keyword evidence="1" id="KW-0472">Membrane</keyword>
<accession>A0AA86P503</accession>
<organism evidence="2">
    <name type="scientific">Hexamita inflata</name>
    <dbReference type="NCBI Taxonomy" id="28002"/>
    <lineage>
        <taxon>Eukaryota</taxon>
        <taxon>Metamonada</taxon>
        <taxon>Diplomonadida</taxon>
        <taxon>Hexamitidae</taxon>
        <taxon>Hexamitinae</taxon>
        <taxon>Hexamita</taxon>
    </lineage>
</organism>
<evidence type="ECO:0000313" key="2">
    <source>
        <dbReference type="EMBL" id="CAI9931876.1"/>
    </source>
</evidence>
<keyword evidence="1" id="KW-0812">Transmembrane</keyword>
<name>A0AA86P503_9EUKA</name>
<sequence length="232" mass="26632">MEADCMKFYSFDEFDQIIIDLVFQQHNVLVDHCKEEAVFAKSPWKQAFAQVSNTQLCVTPSFVTGVMDYQIKYKDITLSNPSVSGNQYCFKCLEQCKDFKEDSYYVFGDATDVIITALLFHFEYSQVVIQAAVIGVLILVASVVQTVMSMIKISKMIKQMKKMRNQANPDFNYIRKYNVIQSQSIHTSIWQSFILFILNVNITCIKHSQQPKSFTPFLQMSQSASRAQAKSL</sequence>
<feature type="transmembrane region" description="Helical" evidence="1">
    <location>
        <begin position="128"/>
        <end position="151"/>
    </location>
</feature>
<gene>
    <name evidence="2" type="ORF">HINF_LOCUS19521</name>
    <name evidence="3" type="ORF">HINF_LOCUS30909</name>
</gene>
<proteinExistence type="predicted"/>
<dbReference type="AlphaFoldDB" id="A0AA86P503"/>
<reference evidence="2" key="1">
    <citation type="submission" date="2023-06" db="EMBL/GenBank/DDBJ databases">
        <authorList>
            <person name="Kurt Z."/>
        </authorList>
    </citation>
    <scope>NUCLEOTIDE SEQUENCE</scope>
</reference>
<comment type="caution">
    <text evidence="2">The sequence shown here is derived from an EMBL/GenBank/DDBJ whole genome shotgun (WGS) entry which is preliminary data.</text>
</comment>
<reference evidence="3 4" key="2">
    <citation type="submission" date="2024-07" db="EMBL/GenBank/DDBJ databases">
        <authorList>
            <person name="Akdeniz Z."/>
        </authorList>
    </citation>
    <scope>NUCLEOTIDE SEQUENCE [LARGE SCALE GENOMIC DNA]</scope>
</reference>
<dbReference type="Proteomes" id="UP001642409">
    <property type="component" value="Unassembled WGS sequence"/>
</dbReference>
<keyword evidence="1" id="KW-1133">Transmembrane helix</keyword>
<evidence type="ECO:0000313" key="4">
    <source>
        <dbReference type="Proteomes" id="UP001642409"/>
    </source>
</evidence>
<keyword evidence="4" id="KW-1185">Reference proteome</keyword>